<comment type="caution">
    <text evidence="3">The sequence shown here is derived from an EMBL/GenBank/DDBJ whole genome shotgun (WGS) entry which is preliminary data.</text>
</comment>
<sequence>MSSLPIPVRVPSAVTHPQPAPPPPNTIKLSPKALLSLPYRLTHPPPPTGKLTSWGVTPHFDISLDDIVNRKHLPPLGLKDFEEWLLFVERAPENLYFILWLRDYTARYNAWARQSKRSTSARVRTPAYRTLSFPAPPPNPALAHFFLRAKHTFLAPHAPYELPVPSDVLQPFHTASLGAGVGGPLAGTDLDSLSPSTTLSVAGSMTLPPPPPDPAVFAELAECVREMLDESLSRFVIATYHNVGMPRAHCGCAGGIVIAIIGSAPPLVANFATGGSRWWRIAALPGMWLGLTILISAFYGVCMMIYVFGDLRQLRSFELARLPGTNPTGPAPHHQTRRLFWRKTKKVRPEISAPLSSIPIVQPITRPPKARLHGSLSMSVQSEGEDEAGPSTSRFAPPKLRIIPPPAPAQVRSRSSASSHASSESDEYTDDSEEDSDEDGENVGKKSKRPRIEISDAYYDEHPSPEGPATTAFWSDYADSEEELVATAAFIRPYAYDSDSRRWGLDSQISDVESQTRCSKISRLRGDTFDFDGLPPRRPRPSPSGTRSPLPSPPLTTPVLSADVEKGQDASTHTKCGPANVAAHFAKTSRETVHDVDPSEKGTPVTPVSSTIVGSPRSPTLASSAPLPPCAMRKEDVRVSWRMRFRRALAVPAFASPLTPVLNPIVTRAQWEIVVRSALMALVVSCVVIAGLVGAPET</sequence>
<feature type="transmembrane region" description="Helical" evidence="2">
    <location>
        <begin position="288"/>
        <end position="308"/>
    </location>
</feature>
<feature type="compositionally biased region" description="Low complexity" evidence="1">
    <location>
        <begin position="615"/>
        <end position="625"/>
    </location>
</feature>
<evidence type="ECO:0008006" key="5">
    <source>
        <dbReference type="Google" id="ProtNLM"/>
    </source>
</evidence>
<feature type="region of interest" description="Disordered" evidence="1">
    <location>
        <begin position="523"/>
        <end position="560"/>
    </location>
</feature>
<proteinExistence type="predicted"/>
<dbReference type="STRING" id="5627.A0A1C7M4D3"/>
<reference evidence="3 4" key="1">
    <citation type="submission" date="2016-03" db="EMBL/GenBank/DDBJ databases">
        <title>Whole genome sequencing of Grifola frondosa 9006-11.</title>
        <authorList>
            <person name="Min B."/>
            <person name="Park H."/>
            <person name="Kim J.-G."/>
            <person name="Cho H."/>
            <person name="Oh Y.-L."/>
            <person name="Kong W.-S."/>
            <person name="Choi I.-G."/>
        </authorList>
    </citation>
    <scope>NUCLEOTIDE SEQUENCE [LARGE SCALE GENOMIC DNA]</scope>
    <source>
        <strain evidence="3 4">9006-11</strain>
    </source>
</reference>
<feature type="compositionally biased region" description="Acidic residues" evidence="1">
    <location>
        <begin position="424"/>
        <end position="441"/>
    </location>
</feature>
<keyword evidence="2" id="KW-1133">Transmembrane helix</keyword>
<gene>
    <name evidence="3" type="ORF">A0H81_08359</name>
</gene>
<dbReference type="Proteomes" id="UP000092993">
    <property type="component" value="Unassembled WGS sequence"/>
</dbReference>
<keyword evidence="2" id="KW-0472">Membrane</keyword>
<feature type="compositionally biased region" description="Basic and acidic residues" evidence="1">
    <location>
        <begin position="590"/>
        <end position="600"/>
    </location>
</feature>
<dbReference type="OMA" id="YGVCMMI"/>
<name>A0A1C7M4D3_GRIFR</name>
<feature type="transmembrane region" description="Helical" evidence="2">
    <location>
        <begin position="248"/>
        <end position="268"/>
    </location>
</feature>
<accession>A0A1C7M4D3</accession>
<feature type="region of interest" description="Disordered" evidence="1">
    <location>
        <begin position="590"/>
        <end position="627"/>
    </location>
</feature>
<protein>
    <recommendedName>
        <fullName evidence="5">RGS domain-containing protein</fullName>
    </recommendedName>
</protein>
<evidence type="ECO:0000313" key="3">
    <source>
        <dbReference type="EMBL" id="OBZ71266.1"/>
    </source>
</evidence>
<evidence type="ECO:0000256" key="2">
    <source>
        <dbReference type="SAM" id="Phobius"/>
    </source>
</evidence>
<dbReference type="AlphaFoldDB" id="A0A1C7M4D3"/>
<keyword evidence="4" id="KW-1185">Reference proteome</keyword>
<feature type="region of interest" description="Disordered" evidence="1">
    <location>
        <begin position="369"/>
        <end position="451"/>
    </location>
</feature>
<organism evidence="3 4">
    <name type="scientific">Grifola frondosa</name>
    <name type="common">Maitake</name>
    <name type="synonym">Polyporus frondosus</name>
    <dbReference type="NCBI Taxonomy" id="5627"/>
    <lineage>
        <taxon>Eukaryota</taxon>
        <taxon>Fungi</taxon>
        <taxon>Dikarya</taxon>
        <taxon>Basidiomycota</taxon>
        <taxon>Agaricomycotina</taxon>
        <taxon>Agaricomycetes</taxon>
        <taxon>Polyporales</taxon>
        <taxon>Grifolaceae</taxon>
        <taxon>Grifola</taxon>
    </lineage>
</organism>
<dbReference type="PANTHER" id="PTHR39466:SF1">
    <property type="entry name" value="RGS DOMAIN-CONTAINING PROTEIN"/>
    <property type="match status" value="1"/>
</dbReference>
<feature type="compositionally biased region" description="Low complexity" evidence="1">
    <location>
        <begin position="409"/>
        <end position="422"/>
    </location>
</feature>
<evidence type="ECO:0000313" key="4">
    <source>
        <dbReference type="Proteomes" id="UP000092993"/>
    </source>
</evidence>
<feature type="transmembrane region" description="Helical" evidence="2">
    <location>
        <begin position="673"/>
        <end position="695"/>
    </location>
</feature>
<evidence type="ECO:0000256" key="1">
    <source>
        <dbReference type="SAM" id="MobiDB-lite"/>
    </source>
</evidence>
<keyword evidence="2" id="KW-0812">Transmembrane</keyword>
<dbReference type="EMBL" id="LUGG01000011">
    <property type="protein sequence ID" value="OBZ71266.1"/>
    <property type="molecule type" value="Genomic_DNA"/>
</dbReference>
<dbReference type="OrthoDB" id="3232309at2759"/>
<dbReference type="PANTHER" id="PTHR39466">
    <property type="entry name" value="RGS DOMAIN-CONTAINING PROTEIN"/>
    <property type="match status" value="1"/>
</dbReference>